<dbReference type="AlphaFoldDB" id="A0AAW6YIL4"/>
<dbReference type="InterPro" id="IPR027417">
    <property type="entry name" value="P-loop_NTPase"/>
</dbReference>
<dbReference type="GO" id="GO:0016887">
    <property type="term" value="F:ATP hydrolysis activity"/>
    <property type="evidence" value="ECO:0007669"/>
    <property type="project" value="InterPro"/>
</dbReference>
<dbReference type="SUPFAM" id="SSF52540">
    <property type="entry name" value="P-loop containing nucleoside triphosphate hydrolases"/>
    <property type="match status" value="1"/>
</dbReference>
<dbReference type="PANTHER" id="PTHR43158">
    <property type="entry name" value="SKFA PEPTIDE EXPORT ATP-BINDING PROTEIN SKFE"/>
    <property type="match status" value="1"/>
</dbReference>
<organism evidence="4 5">
    <name type="scientific">Streptococcus pasteurianus</name>
    <dbReference type="NCBI Taxonomy" id="197614"/>
    <lineage>
        <taxon>Bacteria</taxon>
        <taxon>Bacillati</taxon>
        <taxon>Bacillota</taxon>
        <taxon>Bacilli</taxon>
        <taxon>Lactobacillales</taxon>
        <taxon>Streptococcaceae</taxon>
        <taxon>Streptococcus</taxon>
    </lineage>
</organism>
<dbReference type="Gene3D" id="3.40.50.300">
    <property type="entry name" value="P-loop containing nucleotide triphosphate hydrolases"/>
    <property type="match status" value="1"/>
</dbReference>
<proteinExistence type="predicted"/>
<accession>A0AAW6YIL4</accession>
<gene>
    <name evidence="4" type="ORF">QP487_13190</name>
</gene>
<dbReference type="InterPro" id="IPR003439">
    <property type="entry name" value="ABC_transporter-like_ATP-bd"/>
</dbReference>
<evidence type="ECO:0000256" key="2">
    <source>
        <dbReference type="ARBA" id="ARBA00022840"/>
    </source>
</evidence>
<sequence length="53" mass="5731">MLSVNHLSFAYQGHTVFEDISYDFSKGQVIGLMGANGTGKTTLMRILTGLIPV</sequence>
<protein>
    <submittedName>
        <fullName evidence="4">ATP-binding cassette domain-containing protein</fullName>
    </submittedName>
</protein>
<dbReference type="Proteomes" id="UP001237917">
    <property type="component" value="Unassembled WGS sequence"/>
</dbReference>
<keyword evidence="2 4" id="KW-0067">ATP-binding</keyword>
<evidence type="ECO:0000313" key="4">
    <source>
        <dbReference type="EMBL" id="MDK7294365.1"/>
    </source>
</evidence>
<evidence type="ECO:0000313" key="5">
    <source>
        <dbReference type="Proteomes" id="UP001237917"/>
    </source>
</evidence>
<dbReference type="EMBL" id="JASOPU010000461">
    <property type="protein sequence ID" value="MDK7294365.1"/>
    <property type="molecule type" value="Genomic_DNA"/>
</dbReference>
<dbReference type="GO" id="GO:0005524">
    <property type="term" value="F:ATP binding"/>
    <property type="evidence" value="ECO:0007669"/>
    <property type="project" value="UniProtKB-KW"/>
</dbReference>
<dbReference type="Pfam" id="PF00005">
    <property type="entry name" value="ABC_tran"/>
    <property type="match status" value="1"/>
</dbReference>
<feature type="non-terminal residue" evidence="4">
    <location>
        <position position="53"/>
    </location>
</feature>
<keyword evidence="1" id="KW-0547">Nucleotide-binding</keyword>
<evidence type="ECO:0000256" key="1">
    <source>
        <dbReference type="ARBA" id="ARBA00022741"/>
    </source>
</evidence>
<feature type="domain" description="ABC transporter" evidence="3">
    <location>
        <begin position="18"/>
        <end position="51"/>
    </location>
</feature>
<name>A0AAW6YIL4_9STRE</name>
<reference evidence="4" key="1">
    <citation type="submission" date="2023-05" db="EMBL/GenBank/DDBJ databases">
        <title>Cataloging the Phylogenetic Diversity of Human Bladder Bacteria.</title>
        <authorList>
            <person name="Du J."/>
        </authorList>
    </citation>
    <scope>NUCLEOTIDE SEQUENCE</scope>
    <source>
        <strain evidence="4">UMB0765</strain>
    </source>
</reference>
<evidence type="ECO:0000259" key="3">
    <source>
        <dbReference type="Pfam" id="PF00005"/>
    </source>
</evidence>
<comment type="caution">
    <text evidence="4">The sequence shown here is derived from an EMBL/GenBank/DDBJ whole genome shotgun (WGS) entry which is preliminary data.</text>
</comment>
<dbReference type="PANTHER" id="PTHR43158:SF2">
    <property type="entry name" value="SKFA PEPTIDE EXPORT ATP-BINDING PROTEIN SKFE"/>
    <property type="match status" value="1"/>
</dbReference>